<keyword evidence="2" id="KW-1185">Reference proteome</keyword>
<dbReference type="EMBL" id="JAHRIQ010072252">
    <property type="protein sequence ID" value="MEQ2245066.1"/>
    <property type="molecule type" value="Genomic_DNA"/>
</dbReference>
<dbReference type="Proteomes" id="UP001482620">
    <property type="component" value="Unassembled WGS sequence"/>
</dbReference>
<proteinExistence type="predicted"/>
<reference evidence="1 2" key="1">
    <citation type="submission" date="2021-06" db="EMBL/GenBank/DDBJ databases">
        <authorList>
            <person name="Palmer J.M."/>
        </authorList>
    </citation>
    <scope>NUCLEOTIDE SEQUENCE [LARGE SCALE GENOMIC DNA]</scope>
    <source>
        <strain evidence="2">if_2019</strain>
        <tissue evidence="1">Muscle</tissue>
    </source>
</reference>
<name>A0ABV0UJY5_9TELE</name>
<sequence length="101" mass="11220">MDSHGSHDGKRIHTHINILAIRGTQMSVGKISLPCKSQYPGCDANSWITGNTHRDITRETSTHTQSQLLYSQEALEERSHQQMHVIKASVHVNVQGQGYSG</sequence>
<organism evidence="1 2">
    <name type="scientific">Ilyodon furcidens</name>
    <name type="common">goldbreast splitfin</name>
    <dbReference type="NCBI Taxonomy" id="33524"/>
    <lineage>
        <taxon>Eukaryota</taxon>
        <taxon>Metazoa</taxon>
        <taxon>Chordata</taxon>
        <taxon>Craniata</taxon>
        <taxon>Vertebrata</taxon>
        <taxon>Euteleostomi</taxon>
        <taxon>Actinopterygii</taxon>
        <taxon>Neopterygii</taxon>
        <taxon>Teleostei</taxon>
        <taxon>Neoteleostei</taxon>
        <taxon>Acanthomorphata</taxon>
        <taxon>Ovalentaria</taxon>
        <taxon>Atherinomorphae</taxon>
        <taxon>Cyprinodontiformes</taxon>
        <taxon>Goodeidae</taxon>
        <taxon>Ilyodon</taxon>
    </lineage>
</organism>
<evidence type="ECO:0000313" key="2">
    <source>
        <dbReference type="Proteomes" id="UP001482620"/>
    </source>
</evidence>
<comment type="caution">
    <text evidence="1">The sequence shown here is derived from an EMBL/GenBank/DDBJ whole genome shotgun (WGS) entry which is preliminary data.</text>
</comment>
<protein>
    <submittedName>
        <fullName evidence="1">Uncharacterized protein</fullName>
    </submittedName>
</protein>
<gene>
    <name evidence="1" type="ORF">ILYODFUR_023694</name>
</gene>
<accession>A0ABV0UJY5</accession>
<evidence type="ECO:0000313" key="1">
    <source>
        <dbReference type="EMBL" id="MEQ2245066.1"/>
    </source>
</evidence>